<dbReference type="OrthoDB" id="2800649at2759"/>
<keyword evidence="3" id="KW-1185">Reference proteome</keyword>
<protein>
    <submittedName>
        <fullName evidence="2">Uncharacterized protein</fullName>
    </submittedName>
</protein>
<name>A0A1C7MEG9_GRIFR</name>
<evidence type="ECO:0000313" key="2">
    <source>
        <dbReference type="EMBL" id="OBZ73394.1"/>
    </source>
</evidence>
<organism evidence="2 3">
    <name type="scientific">Grifola frondosa</name>
    <name type="common">Maitake</name>
    <name type="synonym">Polyporus frondosus</name>
    <dbReference type="NCBI Taxonomy" id="5627"/>
    <lineage>
        <taxon>Eukaryota</taxon>
        <taxon>Fungi</taxon>
        <taxon>Dikarya</taxon>
        <taxon>Basidiomycota</taxon>
        <taxon>Agaricomycotina</taxon>
        <taxon>Agaricomycetes</taxon>
        <taxon>Polyporales</taxon>
        <taxon>Grifolaceae</taxon>
        <taxon>Grifola</taxon>
    </lineage>
</organism>
<comment type="caution">
    <text evidence="2">The sequence shown here is derived from an EMBL/GenBank/DDBJ whole genome shotgun (WGS) entry which is preliminary data.</text>
</comment>
<evidence type="ECO:0000256" key="1">
    <source>
        <dbReference type="SAM" id="MobiDB-lite"/>
    </source>
</evidence>
<dbReference type="AlphaFoldDB" id="A0A1C7MEG9"/>
<dbReference type="EMBL" id="LUGG01000007">
    <property type="protein sequence ID" value="OBZ73394.1"/>
    <property type="molecule type" value="Genomic_DNA"/>
</dbReference>
<dbReference type="Proteomes" id="UP000092993">
    <property type="component" value="Unassembled WGS sequence"/>
</dbReference>
<proteinExistence type="predicted"/>
<feature type="region of interest" description="Disordered" evidence="1">
    <location>
        <begin position="139"/>
        <end position="164"/>
    </location>
</feature>
<reference evidence="2 3" key="1">
    <citation type="submission" date="2016-03" db="EMBL/GenBank/DDBJ databases">
        <title>Whole genome sequencing of Grifola frondosa 9006-11.</title>
        <authorList>
            <person name="Min B."/>
            <person name="Park H."/>
            <person name="Kim J.-G."/>
            <person name="Cho H."/>
            <person name="Oh Y.-L."/>
            <person name="Kong W.-S."/>
            <person name="Choi I.-G."/>
        </authorList>
    </citation>
    <scope>NUCLEOTIDE SEQUENCE [LARGE SCALE GENOMIC DNA]</scope>
    <source>
        <strain evidence="2 3">9006-11</strain>
    </source>
</reference>
<evidence type="ECO:0000313" key="3">
    <source>
        <dbReference type="Proteomes" id="UP000092993"/>
    </source>
</evidence>
<sequence>MLYCITIQVASSAYTGLFRSAFILRTVTHFLSSTHGAIEFSDHNIISVNVLPVGAIALAAAAVERAVWLWAEERVTVSSSGQVDYPRRPLQPESPQKSKYYHHFSDLRWGSVTRAYIVSAKNLAASKILKIMDLARPTSTVMSDDDDDKGRAALVDISSESEQE</sequence>
<accession>A0A1C7MEG9</accession>
<gene>
    <name evidence="2" type="ORF">A0H81_06623</name>
</gene>